<dbReference type="SUPFAM" id="SSF51735">
    <property type="entry name" value="NAD(P)-binding Rossmann-fold domains"/>
    <property type="match status" value="1"/>
</dbReference>
<dbReference type="InterPro" id="IPR001509">
    <property type="entry name" value="Epimerase_deHydtase"/>
</dbReference>
<keyword evidence="4" id="KW-1185">Reference proteome</keyword>
<dbReference type="Proteomes" id="UP000028549">
    <property type="component" value="Unassembled WGS sequence"/>
</dbReference>
<evidence type="ECO:0000256" key="1">
    <source>
        <dbReference type="ARBA" id="ARBA00007637"/>
    </source>
</evidence>
<dbReference type="STRING" id="246786.GS18_0200485"/>
<evidence type="ECO:0000259" key="2">
    <source>
        <dbReference type="Pfam" id="PF01370"/>
    </source>
</evidence>
<feature type="domain" description="NAD-dependent epimerase/dehydratase" evidence="2">
    <location>
        <begin position="3"/>
        <end position="242"/>
    </location>
</feature>
<accession>A0A084H1P5</accession>
<dbReference type="RefSeq" id="WP_029565155.1">
    <property type="nucleotide sequence ID" value="NZ_JNVC02000001.1"/>
</dbReference>
<dbReference type="OrthoDB" id="9811743at2"/>
<comment type="caution">
    <text evidence="3">The sequence shown here is derived from an EMBL/GenBank/DDBJ whole genome shotgun (WGS) entry which is preliminary data.</text>
</comment>
<evidence type="ECO:0000313" key="4">
    <source>
        <dbReference type="Proteomes" id="UP000028549"/>
    </source>
</evidence>
<comment type="similarity">
    <text evidence="1">Belongs to the NAD(P)-dependent epimerase/dehydratase family.</text>
</comment>
<dbReference type="PANTHER" id="PTHR43000">
    <property type="entry name" value="DTDP-D-GLUCOSE 4,6-DEHYDRATASE-RELATED"/>
    <property type="match status" value="1"/>
</dbReference>
<protein>
    <submittedName>
        <fullName evidence="3">UDP-glucose epimerase</fullName>
    </submittedName>
</protein>
<dbReference type="EMBL" id="JNVC02000001">
    <property type="protein sequence ID" value="KEZ53507.1"/>
    <property type="molecule type" value="Genomic_DNA"/>
</dbReference>
<reference evidence="3 4" key="1">
    <citation type="journal article" date="2005" name="Int. J. Syst. Evol. Microbiol.">
        <title>Bacillus cibi sp. nov., isolated from jeotgal, a traditional Korean fermented seafood.</title>
        <authorList>
            <person name="Yoon J.H."/>
            <person name="Lee C.H."/>
            <person name="Oh T.K."/>
        </authorList>
    </citation>
    <scope>NUCLEOTIDE SEQUENCE [LARGE SCALE GENOMIC DNA]</scope>
    <source>
        <strain evidence="3 4">DSM 16189</strain>
    </source>
</reference>
<gene>
    <name evidence="3" type="ORF">GS18_0200485</name>
</gene>
<dbReference type="Gene3D" id="3.40.50.720">
    <property type="entry name" value="NAD(P)-binding Rossmann-like Domain"/>
    <property type="match status" value="1"/>
</dbReference>
<sequence length="318" mass="35523">MNILVTGCAGFIGSHLCEKLLENEADTVIGIDCMIGPVPEPLKNINLHNLLTHPRFRLIRKSIMEIDCKELIEQADVVYHLAGIPGVRSSWGKDFHPYAENNILATQKLLEAAKGTTLKKFIYASTSSIYGYKHGKVSENAMPDPLSPYGVTKLAGEHLCSVYNHNFGVPAVILRYFTVYGPRQRPDMAFHRFFKQIMTDQPLTLFGDGSQTRDFTYIDDCVKGTAAVMHADCTIGRIFNIGGKERASVIDLIREIELITGRKADIQFLDAAIGEPKHTHADISLAKNVLGYSPDVPLKEGLRKEYDYMKRILLEDPL</sequence>
<dbReference type="Pfam" id="PF01370">
    <property type="entry name" value="Epimerase"/>
    <property type="match status" value="1"/>
</dbReference>
<evidence type="ECO:0000313" key="3">
    <source>
        <dbReference type="EMBL" id="KEZ53507.1"/>
    </source>
</evidence>
<dbReference type="InterPro" id="IPR036291">
    <property type="entry name" value="NAD(P)-bd_dom_sf"/>
</dbReference>
<dbReference type="AlphaFoldDB" id="A0A084H1P5"/>
<organism evidence="3 4">
    <name type="scientific">Metabacillus indicus</name>
    <name type="common">Bacillus indicus</name>
    <dbReference type="NCBI Taxonomy" id="246786"/>
    <lineage>
        <taxon>Bacteria</taxon>
        <taxon>Bacillati</taxon>
        <taxon>Bacillota</taxon>
        <taxon>Bacilli</taxon>
        <taxon>Bacillales</taxon>
        <taxon>Bacillaceae</taxon>
        <taxon>Metabacillus</taxon>
    </lineage>
</organism>
<proteinExistence type="inferred from homology"/>
<dbReference type="PRINTS" id="PR01713">
    <property type="entry name" value="NUCEPIMERASE"/>
</dbReference>
<name>A0A084H1P5_METID</name>